<keyword evidence="2" id="KW-0732">Signal</keyword>
<feature type="chain" id="PRO_5041449046" evidence="2">
    <location>
        <begin position="31"/>
        <end position="133"/>
    </location>
</feature>
<sequence length="133" mass="15101">MWTKNSVAQLYGLLCVRTLSLALFWQEVAGHNGRPSSRVTLTRELLLSMRTSTKGDIPVGIPAELRSPHSPDKSGVRRRLKRLSLDNRRRLPPLPTVLLSNVQSIRNKVDELEVWAKFKKEIKETCLLALTET</sequence>
<feature type="signal peptide" evidence="2">
    <location>
        <begin position="1"/>
        <end position="30"/>
    </location>
</feature>
<proteinExistence type="predicted"/>
<feature type="region of interest" description="Disordered" evidence="1">
    <location>
        <begin position="58"/>
        <end position="78"/>
    </location>
</feature>
<accession>A0AA47N929</accession>
<evidence type="ECO:0000256" key="1">
    <source>
        <dbReference type="SAM" id="MobiDB-lite"/>
    </source>
</evidence>
<name>A0AA47N929_MERPO</name>
<dbReference type="AlphaFoldDB" id="A0AA47N929"/>
<dbReference type="Proteomes" id="UP001174136">
    <property type="component" value="Unassembled WGS sequence"/>
</dbReference>
<organism evidence="3 4">
    <name type="scientific">Merluccius polli</name>
    <name type="common">Benguela hake</name>
    <name type="synonym">Merluccius cadenati</name>
    <dbReference type="NCBI Taxonomy" id="89951"/>
    <lineage>
        <taxon>Eukaryota</taxon>
        <taxon>Metazoa</taxon>
        <taxon>Chordata</taxon>
        <taxon>Craniata</taxon>
        <taxon>Vertebrata</taxon>
        <taxon>Euteleostomi</taxon>
        <taxon>Actinopterygii</taxon>
        <taxon>Neopterygii</taxon>
        <taxon>Teleostei</taxon>
        <taxon>Neoteleostei</taxon>
        <taxon>Acanthomorphata</taxon>
        <taxon>Zeiogadaria</taxon>
        <taxon>Gadariae</taxon>
        <taxon>Gadiformes</taxon>
        <taxon>Gadoidei</taxon>
        <taxon>Merlucciidae</taxon>
        <taxon>Merluccius</taxon>
    </lineage>
</organism>
<dbReference type="EMBL" id="JAOPHQ010000374">
    <property type="protein sequence ID" value="KAK0154662.1"/>
    <property type="molecule type" value="Genomic_DNA"/>
</dbReference>
<evidence type="ECO:0000256" key="2">
    <source>
        <dbReference type="SAM" id="SignalP"/>
    </source>
</evidence>
<evidence type="ECO:0000313" key="3">
    <source>
        <dbReference type="EMBL" id="KAK0154662.1"/>
    </source>
</evidence>
<feature type="compositionally biased region" description="Basic and acidic residues" evidence="1">
    <location>
        <begin position="66"/>
        <end position="75"/>
    </location>
</feature>
<keyword evidence="4" id="KW-1185">Reference proteome</keyword>
<protein>
    <submittedName>
        <fullName evidence="3">Uncharacterized protein</fullName>
    </submittedName>
</protein>
<comment type="caution">
    <text evidence="3">The sequence shown here is derived from an EMBL/GenBank/DDBJ whole genome shotgun (WGS) entry which is preliminary data.</text>
</comment>
<reference evidence="3" key="1">
    <citation type="journal article" date="2023" name="Front. Mar. Sci.">
        <title>A new Merluccius polli reference genome to investigate the effects of global change in West African waters.</title>
        <authorList>
            <person name="Mateo J.L."/>
            <person name="Blanco-Fernandez C."/>
            <person name="Garcia-Vazquez E."/>
            <person name="Machado-Schiaffino G."/>
        </authorList>
    </citation>
    <scope>NUCLEOTIDE SEQUENCE</scope>
    <source>
        <strain evidence="3">C29</strain>
        <tissue evidence="3">Fin</tissue>
    </source>
</reference>
<evidence type="ECO:0000313" key="4">
    <source>
        <dbReference type="Proteomes" id="UP001174136"/>
    </source>
</evidence>
<gene>
    <name evidence="3" type="ORF">N1851_003024</name>
</gene>